<gene>
    <name evidence="2" type="primary">uvrC_1</name>
    <name evidence="2" type="ORF">g.13111</name>
</gene>
<proteinExistence type="predicted"/>
<dbReference type="AlphaFoldDB" id="A0A0C9R338"/>
<protein>
    <submittedName>
        <fullName evidence="2">UvrC_1 protein</fullName>
    </submittedName>
</protein>
<sequence length="190" mass="22429">MDKILALQDKFEAPSVEILEEALKQHLIALKRRDNEQDHLLTENATKIAELEGKKLELEKRITQEQSKHIACLDELERRNKILKEREHEKTRLITENRHKEAEKNKIMSKCKMPSVTDENTLENGRKKFEYYKNLTGIRWDYPMLKNGIKGYVTNKQDYIHPFFFELDQADLTANLWEEIAKSTTLKGSE</sequence>
<dbReference type="EMBL" id="GBYB01010674">
    <property type="protein sequence ID" value="JAG80441.1"/>
    <property type="molecule type" value="Transcribed_RNA"/>
</dbReference>
<dbReference type="Gene3D" id="3.30.160.570">
    <property type="entry name" value="Ncd80 complex, Spc24 subunit"/>
    <property type="match status" value="1"/>
</dbReference>
<organism evidence="2">
    <name type="scientific">Fopius arisanus</name>
    <dbReference type="NCBI Taxonomy" id="64838"/>
    <lineage>
        <taxon>Eukaryota</taxon>
        <taxon>Metazoa</taxon>
        <taxon>Ecdysozoa</taxon>
        <taxon>Arthropoda</taxon>
        <taxon>Hexapoda</taxon>
        <taxon>Insecta</taxon>
        <taxon>Pterygota</taxon>
        <taxon>Neoptera</taxon>
        <taxon>Endopterygota</taxon>
        <taxon>Hymenoptera</taxon>
        <taxon>Apocrita</taxon>
        <taxon>Ichneumonoidea</taxon>
        <taxon>Braconidae</taxon>
        <taxon>Opiinae</taxon>
        <taxon>Fopius</taxon>
    </lineage>
</organism>
<evidence type="ECO:0000256" key="1">
    <source>
        <dbReference type="SAM" id="Coils"/>
    </source>
</evidence>
<name>A0A0C9R338_9HYME</name>
<accession>A0A0C9R338</accession>
<keyword evidence="1" id="KW-0175">Coiled coil</keyword>
<reference evidence="2" key="1">
    <citation type="submission" date="2015-01" db="EMBL/GenBank/DDBJ databases">
        <title>Transcriptome Assembly of Fopius arisanus.</title>
        <authorList>
            <person name="Geib S."/>
        </authorList>
    </citation>
    <scope>NUCLEOTIDE SEQUENCE</scope>
</reference>
<feature type="coiled-coil region" evidence="1">
    <location>
        <begin position="41"/>
        <end position="93"/>
    </location>
</feature>
<evidence type="ECO:0000313" key="2">
    <source>
        <dbReference type="EMBL" id="JAG80441.1"/>
    </source>
</evidence>